<sequence>MCVRIILFQRLLHLRGLGSQPPLHMCLAGRPTQSLAHTAINVLHSGEPRAWRRRAPQGNNTKGWSLAWSLPRPRWPHLPLPTPSPGPPGFPLSRPAHAAAPPRAAAL</sequence>
<evidence type="ECO:0000256" key="1">
    <source>
        <dbReference type="SAM" id="MobiDB-lite"/>
    </source>
</evidence>
<dbReference type="AlphaFoldDB" id="A0AAE1HTU9"/>
<organism evidence="2 3">
    <name type="scientific">Frankliniella fusca</name>
    <dbReference type="NCBI Taxonomy" id="407009"/>
    <lineage>
        <taxon>Eukaryota</taxon>
        <taxon>Metazoa</taxon>
        <taxon>Ecdysozoa</taxon>
        <taxon>Arthropoda</taxon>
        <taxon>Hexapoda</taxon>
        <taxon>Insecta</taxon>
        <taxon>Pterygota</taxon>
        <taxon>Neoptera</taxon>
        <taxon>Paraneoptera</taxon>
        <taxon>Thysanoptera</taxon>
        <taxon>Terebrantia</taxon>
        <taxon>Thripoidea</taxon>
        <taxon>Thripidae</taxon>
        <taxon>Frankliniella</taxon>
    </lineage>
</organism>
<dbReference type="Proteomes" id="UP001219518">
    <property type="component" value="Unassembled WGS sequence"/>
</dbReference>
<feature type="compositionally biased region" description="Pro residues" evidence="1">
    <location>
        <begin position="77"/>
        <end position="90"/>
    </location>
</feature>
<protein>
    <submittedName>
        <fullName evidence="2">Helicase senataxin</fullName>
    </submittedName>
</protein>
<accession>A0AAE1HTU9</accession>
<dbReference type="EMBL" id="JAHWGI010001285">
    <property type="protein sequence ID" value="KAK3927328.1"/>
    <property type="molecule type" value="Genomic_DNA"/>
</dbReference>
<proteinExistence type="predicted"/>
<gene>
    <name evidence="2" type="ORF">KUF71_015612</name>
</gene>
<keyword evidence="2" id="KW-0547">Nucleotide-binding</keyword>
<feature type="region of interest" description="Disordered" evidence="1">
    <location>
        <begin position="77"/>
        <end position="107"/>
    </location>
</feature>
<evidence type="ECO:0000313" key="3">
    <source>
        <dbReference type="Proteomes" id="UP001219518"/>
    </source>
</evidence>
<dbReference type="GO" id="GO:0004386">
    <property type="term" value="F:helicase activity"/>
    <property type="evidence" value="ECO:0007669"/>
    <property type="project" value="UniProtKB-KW"/>
</dbReference>
<keyword evidence="2" id="KW-0347">Helicase</keyword>
<keyword evidence="3" id="KW-1185">Reference proteome</keyword>
<comment type="caution">
    <text evidence="2">The sequence shown here is derived from an EMBL/GenBank/DDBJ whole genome shotgun (WGS) entry which is preliminary data.</text>
</comment>
<keyword evidence="2" id="KW-0067">ATP-binding</keyword>
<feature type="compositionally biased region" description="Low complexity" evidence="1">
    <location>
        <begin position="91"/>
        <end position="107"/>
    </location>
</feature>
<evidence type="ECO:0000313" key="2">
    <source>
        <dbReference type="EMBL" id="KAK3927328.1"/>
    </source>
</evidence>
<reference evidence="2" key="2">
    <citation type="journal article" date="2023" name="BMC Genomics">
        <title>Pest status, molecular evolution, and epigenetic factors derived from the genome assembly of Frankliniella fusca, a thysanopteran phytovirus vector.</title>
        <authorList>
            <person name="Catto M.A."/>
            <person name="Labadie P.E."/>
            <person name="Jacobson A.L."/>
            <person name="Kennedy G.G."/>
            <person name="Srinivasan R."/>
            <person name="Hunt B.G."/>
        </authorList>
    </citation>
    <scope>NUCLEOTIDE SEQUENCE</scope>
    <source>
        <strain evidence="2">PL_HMW_Pooled</strain>
    </source>
</reference>
<reference evidence="2" key="1">
    <citation type="submission" date="2021-07" db="EMBL/GenBank/DDBJ databases">
        <authorList>
            <person name="Catto M.A."/>
            <person name="Jacobson A."/>
            <person name="Kennedy G."/>
            <person name="Labadie P."/>
            <person name="Hunt B.G."/>
            <person name="Srinivasan R."/>
        </authorList>
    </citation>
    <scope>NUCLEOTIDE SEQUENCE</scope>
    <source>
        <strain evidence="2">PL_HMW_Pooled</strain>
        <tissue evidence="2">Head</tissue>
    </source>
</reference>
<name>A0AAE1HTU9_9NEOP</name>
<keyword evidence="2" id="KW-0378">Hydrolase</keyword>